<evidence type="ECO:0000256" key="1">
    <source>
        <dbReference type="ARBA" id="ARBA00023157"/>
    </source>
</evidence>
<name>A0A6C0K3R2_9ZZZZ</name>
<dbReference type="AlphaFoldDB" id="A0A6C0K3R2"/>
<dbReference type="PROSITE" id="PS00194">
    <property type="entry name" value="THIOREDOXIN_1"/>
    <property type="match status" value="1"/>
</dbReference>
<proteinExistence type="predicted"/>
<dbReference type="InterPro" id="IPR013766">
    <property type="entry name" value="Thioredoxin_domain"/>
</dbReference>
<dbReference type="Gene3D" id="3.40.30.10">
    <property type="entry name" value="Glutaredoxin"/>
    <property type="match status" value="1"/>
</dbReference>
<dbReference type="EMBL" id="MN740785">
    <property type="protein sequence ID" value="QHU11440.1"/>
    <property type="molecule type" value="Genomic_DNA"/>
</dbReference>
<evidence type="ECO:0000313" key="3">
    <source>
        <dbReference type="EMBL" id="QHU11440.1"/>
    </source>
</evidence>
<accession>A0A6C0K3R2</accession>
<protein>
    <recommendedName>
        <fullName evidence="2">Thioredoxin domain-containing protein</fullName>
    </recommendedName>
</protein>
<dbReference type="Pfam" id="PF00085">
    <property type="entry name" value="Thioredoxin"/>
    <property type="match status" value="1"/>
</dbReference>
<dbReference type="InterPro" id="IPR017937">
    <property type="entry name" value="Thioredoxin_CS"/>
</dbReference>
<dbReference type="PROSITE" id="PS51352">
    <property type="entry name" value="THIOREDOXIN_2"/>
    <property type="match status" value="1"/>
</dbReference>
<dbReference type="PRINTS" id="PR00421">
    <property type="entry name" value="THIOREDOXIN"/>
</dbReference>
<keyword evidence="1" id="KW-1015">Disulfide bond</keyword>
<dbReference type="InterPro" id="IPR036249">
    <property type="entry name" value="Thioredoxin-like_sf"/>
</dbReference>
<feature type="domain" description="Thioredoxin" evidence="2">
    <location>
        <begin position="1"/>
        <end position="117"/>
    </location>
</feature>
<dbReference type="CDD" id="cd02947">
    <property type="entry name" value="TRX_family"/>
    <property type="match status" value="1"/>
</dbReference>
<organism evidence="3">
    <name type="scientific">viral metagenome</name>
    <dbReference type="NCBI Taxonomy" id="1070528"/>
    <lineage>
        <taxon>unclassified sequences</taxon>
        <taxon>metagenomes</taxon>
        <taxon>organismal metagenomes</taxon>
    </lineage>
</organism>
<sequence length="163" mass="18365">MTTPDKKILEATRWEEIQAVMNQNQDVYAVLDFWAPWCAPCMQLSPHFYEMANNYAERPYVFSKVNVDDPDAEEFTSKFSVSSLPTILVVDAKGKEVKRVIGRRPDAIRNMIETLPSTPSITTTNTTINETTEKKTTTTTPIQSILSAPPSSTPSIFDNPYQI</sequence>
<reference evidence="3" key="1">
    <citation type="journal article" date="2020" name="Nature">
        <title>Giant virus diversity and host interactions through global metagenomics.</title>
        <authorList>
            <person name="Schulz F."/>
            <person name="Roux S."/>
            <person name="Paez-Espino D."/>
            <person name="Jungbluth S."/>
            <person name="Walsh D.A."/>
            <person name="Denef V.J."/>
            <person name="McMahon K.D."/>
            <person name="Konstantinidis K.T."/>
            <person name="Eloe-Fadrosh E.A."/>
            <person name="Kyrpides N.C."/>
            <person name="Woyke T."/>
        </authorList>
    </citation>
    <scope>NUCLEOTIDE SEQUENCE</scope>
    <source>
        <strain evidence="3">GVMAG-S-1101169-75</strain>
    </source>
</reference>
<dbReference type="PANTHER" id="PTHR46115">
    <property type="entry name" value="THIOREDOXIN-LIKE PROTEIN 1"/>
    <property type="match status" value="1"/>
</dbReference>
<evidence type="ECO:0000259" key="2">
    <source>
        <dbReference type="PROSITE" id="PS51352"/>
    </source>
</evidence>
<dbReference type="SUPFAM" id="SSF52833">
    <property type="entry name" value="Thioredoxin-like"/>
    <property type="match status" value="1"/>
</dbReference>